<dbReference type="InterPro" id="IPR024463">
    <property type="entry name" value="Transposase_TnpC_homeodom"/>
</dbReference>
<dbReference type="Proteomes" id="UP001209854">
    <property type="component" value="Unassembled WGS sequence"/>
</dbReference>
<evidence type="ECO:0000313" key="3">
    <source>
        <dbReference type="Proteomes" id="UP001209854"/>
    </source>
</evidence>
<name>A0ABT3MXF3_9GAMM</name>
<keyword evidence="3" id="KW-1185">Reference proteome</keyword>
<feature type="domain" description="Transposase TnpC homeodomain" evidence="1">
    <location>
        <begin position="28"/>
        <end position="69"/>
    </location>
</feature>
<evidence type="ECO:0000259" key="1">
    <source>
        <dbReference type="Pfam" id="PF13007"/>
    </source>
</evidence>
<protein>
    <submittedName>
        <fullName evidence="2">Transposase</fullName>
    </submittedName>
</protein>
<evidence type="ECO:0000313" key="2">
    <source>
        <dbReference type="EMBL" id="MCW7554035.1"/>
    </source>
</evidence>
<dbReference type="EMBL" id="JAPFCC010000001">
    <property type="protein sequence ID" value="MCW7554035.1"/>
    <property type="molecule type" value="Genomic_DNA"/>
</dbReference>
<reference evidence="2 3" key="1">
    <citation type="submission" date="2022-10" db="EMBL/GenBank/DDBJ databases">
        <title>High-quality genome sequences of two octocoral-associated bacteria, Endozoicomonas euniceicola EF212 and Endozoicomonas gorgoniicola PS125.</title>
        <authorList>
            <person name="Chiou Y.-J."/>
            <person name="Chen Y.-H."/>
        </authorList>
    </citation>
    <scope>NUCLEOTIDE SEQUENCE [LARGE SCALE GENOMIC DNA]</scope>
    <source>
        <strain evidence="2 3">PS125</strain>
    </source>
</reference>
<proteinExistence type="predicted"/>
<dbReference type="RefSeq" id="WP_262563773.1">
    <property type="nucleotide sequence ID" value="NZ_JAPFCC010000001.1"/>
</dbReference>
<gene>
    <name evidence="2" type="ORF">NX722_15690</name>
</gene>
<organism evidence="2 3">
    <name type="scientific">Endozoicomonas gorgoniicola</name>
    <dbReference type="NCBI Taxonomy" id="1234144"/>
    <lineage>
        <taxon>Bacteria</taxon>
        <taxon>Pseudomonadati</taxon>
        <taxon>Pseudomonadota</taxon>
        <taxon>Gammaproteobacteria</taxon>
        <taxon>Oceanospirillales</taxon>
        <taxon>Endozoicomonadaceae</taxon>
        <taxon>Endozoicomonas</taxon>
    </lineage>
</organism>
<sequence length="84" mass="9545">MNTITTPDSPTFESLQLEIIQLKTKLAWYEEQFRLYQHKKFGSSSERFEDQGLLFNEAEELAEEATEAAIPADHLAPCKTKPAA</sequence>
<comment type="caution">
    <text evidence="2">The sequence shown here is derived from an EMBL/GenBank/DDBJ whole genome shotgun (WGS) entry which is preliminary data.</text>
</comment>
<accession>A0ABT3MXF3</accession>
<dbReference type="Pfam" id="PF13007">
    <property type="entry name" value="LZ_Tnp_IS66"/>
    <property type="match status" value="1"/>
</dbReference>